<dbReference type="InterPro" id="IPR025665">
    <property type="entry name" value="Beta-barrel_OMP_2"/>
</dbReference>
<keyword evidence="3" id="KW-1185">Reference proteome</keyword>
<dbReference type="Proteomes" id="UP000798602">
    <property type="component" value="Unassembled WGS sequence"/>
</dbReference>
<name>A0ABW9Z7P3_9FLAO</name>
<evidence type="ECO:0000259" key="1">
    <source>
        <dbReference type="Pfam" id="PF13568"/>
    </source>
</evidence>
<feature type="domain" description="Outer membrane protein beta-barrel" evidence="1">
    <location>
        <begin position="37"/>
        <end position="184"/>
    </location>
</feature>
<evidence type="ECO:0000313" key="2">
    <source>
        <dbReference type="EMBL" id="NBL64885.1"/>
    </source>
</evidence>
<accession>A0ABW9Z7P3</accession>
<organism evidence="2 3">
    <name type="scientific">Flavobacterium ichthyis</name>
    <dbReference type="NCBI Taxonomy" id="2698827"/>
    <lineage>
        <taxon>Bacteria</taxon>
        <taxon>Pseudomonadati</taxon>
        <taxon>Bacteroidota</taxon>
        <taxon>Flavobacteriia</taxon>
        <taxon>Flavobacteriales</taxon>
        <taxon>Flavobacteriaceae</taxon>
        <taxon>Flavobacterium</taxon>
    </lineage>
</organism>
<dbReference type="RefSeq" id="WP_166536710.1">
    <property type="nucleotide sequence ID" value="NZ_JAABLM010000006.1"/>
</dbReference>
<reference evidence="3" key="1">
    <citation type="submission" date="2020-01" db="EMBL/GenBank/DDBJ databases">
        <title>Sphingomonas sp. strain CSW-10.</title>
        <authorList>
            <person name="Chen W.-M."/>
        </authorList>
    </citation>
    <scope>NUCLEOTIDE SEQUENCE [LARGE SCALE GENOMIC DNA]</scope>
    <source>
        <strain evidence="3">NST-5</strain>
    </source>
</reference>
<dbReference type="EMBL" id="JAABLM010000006">
    <property type="protein sequence ID" value="NBL64885.1"/>
    <property type="molecule type" value="Genomic_DNA"/>
</dbReference>
<proteinExistence type="predicted"/>
<protein>
    <submittedName>
        <fullName evidence="2">Outer membrane beta-barrel protein</fullName>
    </submittedName>
</protein>
<dbReference type="Pfam" id="PF13568">
    <property type="entry name" value="OMP_b-brl_2"/>
    <property type="match status" value="1"/>
</dbReference>
<comment type="caution">
    <text evidence="2">The sequence shown here is derived from an EMBL/GenBank/DDBJ whole genome shotgun (WGS) entry which is preliminary data.</text>
</comment>
<sequence>MRNLVVLIWMNCIFSGVLGQEKETDSIIQLTQAGYFAKLGLNYAAATKGHLSKNPDARTSFYVGGGVELPLTNSVSLQPEILYSQQGFYQNIGDEPLRNQYYQKLNYLNLPILIKYYFIKDFSFEIGPQISFNILSDRSDAPELSEEILGKTRKLDAGIATGLSFRFESGLLMTIRFNQAFTENIVDAKTKNTVIQLGTGFKF</sequence>
<evidence type="ECO:0000313" key="3">
    <source>
        <dbReference type="Proteomes" id="UP000798602"/>
    </source>
</evidence>
<gene>
    <name evidence="2" type="ORF">GV828_06685</name>
</gene>